<protein>
    <submittedName>
        <fullName evidence="1">Uncharacterized protein</fullName>
    </submittedName>
</protein>
<dbReference type="EMBL" id="JACSRA010000010">
    <property type="protein sequence ID" value="MBD7911338.1"/>
    <property type="molecule type" value="Genomic_DNA"/>
</dbReference>
<evidence type="ECO:0000313" key="1">
    <source>
        <dbReference type="EMBL" id="MBD7911338.1"/>
    </source>
</evidence>
<organism evidence="1 2">
    <name type="scientific">Clostridium cibarium</name>
    <dbReference type="NCBI Taxonomy" id="2762247"/>
    <lineage>
        <taxon>Bacteria</taxon>
        <taxon>Bacillati</taxon>
        <taxon>Bacillota</taxon>
        <taxon>Clostridia</taxon>
        <taxon>Eubacteriales</taxon>
        <taxon>Clostridiaceae</taxon>
        <taxon>Clostridium</taxon>
    </lineage>
</organism>
<gene>
    <name evidence="1" type="ORF">H9661_08220</name>
</gene>
<accession>A0ABR8PT33</accession>
<evidence type="ECO:0000313" key="2">
    <source>
        <dbReference type="Proteomes" id="UP000627781"/>
    </source>
</evidence>
<name>A0ABR8PT33_9CLOT</name>
<sequence length="46" mass="5565">MEDSWIEPKMIDFGNNEMNKAEETINKECDEIYKEDNNATRKQKRK</sequence>
<dbReference type="RefSeq" id="WP_185966759.1">
    <property type="nucleotide sequence ID" value="NZ_JACSRA010000010.1"/>
</dbReference>
<comment type="caution">
    <text evidence="1">The sequence shown here is derived from an EMBL/GenBank/DDBJ whole genome shotgun (WGS) entry which is preliminary data.</text>
</comment>
<keyword evidence="2" id="KW-1185">Reference proteome</keyword>
<dbReference type="Proteomes" id="UP000627781">
    <property type="component" value="Unassembled WGS sequence"/>
</dbReference>
<proteinExistence type="predicted"/>
<reference evidence="1 2" key="1">
    <citation type="submission" date="2020-08" db="EMBL/GenBank/DDBJ databases">
        <title>A Genomic Blueprint of the Chicken Gut Microbiome.</title>
        <authorList>
            <person name="Gilroy R."/>
            <person name="Ravi A."/>
            <person name="Getino M."/>
            <person name="Pursley I."/>
            <person name="Horton D.L."/>
            <person name="Alikhan N.-F."/>
            <person name="Baker D."/>
            <person name="Gharbi K."/>
            <person name="Hall N."/>
            <person name="Watson M."/>
            <person name="Adriaenssens E.M."/>
            <person name="Foster-Nyarko E."/>
            <person name="Jarju S."/>
            <person name="Secka A."/>
            <person name="Antonio M."/>
            <person name="Oren A."/>
            <person name="Chaudhuri R."/>
            <person name="La Ragione R.M."/>
            <person name="Hildebrand F."/>
            <person name="Pallen M.J."/>
        </authorList>
    </citation>
    <scope>NUCLEOTIDE SEQUENCE [LARGE SCALE GENOMIC DNA]</scope>
    <source>
        <strain evidence="1 2">Sa3CVN1</strain>
    </source>
</reference>